<sequence length="278" mass="31974">MPTNEDETNRSSIRNYTTQAVDEGKEENPVHADTCINGRFLVIVAYFAFLIWRFVSIVLYSVYATDCFLRAKLATLRCENFTRYPDPINFEIAWQFTSAISGLIAIAILFKLPKFPGLEVVCSRLLRLARFWSFLFQLIVVVTYNSILFFHEHLPGSAVIEVGFIVDEITVFVVVCLWNFVPAPYDEFSRSSKLLYAYNLSLILFFLENFFLFLLMSSQAALDITGIHEFENRPKGLQALGIVLNATEATFYFAVMKFMWNKLFECGKSQDLLEKDTI</sequence>
<reference evidence="3 4" key="1">
    <citation type="submission" date="2022-05" db="EMBL/GenBank/DDBJ databases">
        <authorList>
            <consortium name="Genoscope - CEA"/>
            <person name="William W."/>
        </authorList>
    </citation>
    <scope>NUCLEOTIDE SEQUENCE [LARGE SCALE GENOMIC DNA]</scope>
</reference>
<feature type="transmembrane region" description="Helical" evidence="2">
    <location>
        <begin position="236"/>
        <end position="255"/>
    </location>
</feature>
<feature type="transmembrane region" description="Helical" evidence="2">
    <location>
        <begin position="92"/>
        <end position="110"/>
    </location>
</feature>
<keyword evidence="4" id="KW-1185">Reference proteome</keyword>
<feature type="compositionally biased region" description="Polar residues" evidence="1">
    <location>
        <begin position="10"/>
        <end position="20"/>
    </location>
</feature>
<proteinExistence type="predicted"/>
<evidence type="ECO:0000313" key="4">
    <source>
        <dbReference type="Proteomes" id="UP001159405"/>
    </source>
</evidence>
<evidence type="ECO:0000256" key="2">
    <source>
        <dbReference type="SAM" id="Phobius"/>
    </source>
</evidence>
<feature type="transmembrane region" description="Helical" evidence="2">
    <location>
        <begin position="131"/>
        <end position="150"/>
    </location>
</feature>
<evidence type="ECO:0000313" key="3">
    <source>
        <dbReference type="EMBL" id="CAH3043823.1"/>
    </source>
</evidence>
<feature type="transmembrane region" description="Helical" evidence="2">
    <location>
        <begin position="194"/>
        <end position="216"/>
    </location>
</feature>
<keyword evidence="2" id="KW-0812">Transmembrane</keyword>
<keyword evidence="2" id="KW-1133">Transmembrane helix</keyword>
<dbReference type="Proteomes" id="UP001159405">
    <property type="component" value="Unassembled WGS sequence"/>
</dbReference>
<keyword evidence="2" id="KW-0472">Membrane</keyword>
<feature type="transmembrane region" description="Helical" evidence="2">
    <location>
        <begin position="40"/>
        <end position="63"/>
    </location>
</feature>
<comment type="caution">
    <text evidence="3">The sequence shown here is derived from an EMBL/GenBank/DDBJ whole genome shotgun (WGS) entry which is preliminary data.</text>
</comment>
<organism evidence="3 4">
    <name type="scientific">Porites lobata</name>
    <dbReference type="NCBI Taxonomy" id="104759"/>
    <lineage>
        <taxon>Eukaryota</taxon>
        <taxon>Metazoa</taxon>
        <taxon>Cnidaria</taxon>
        <taxon>Anthozoa</taxon>
        <taxon>Hexacorallia</taxon>
        <taxon>Scleractinia</taxon>
        <taxon>Fungiina</taxon>
        <taxon>Poritidae</taxon>
        <taxon>Porites</taxon>
    </lineage>
</organism>
<accession>A0ABN8N8D9</accession>
<feature type="region of interest" description="Disordered" evidence="1">
    <location>
        <begin position="1"/>
        <end position="25"/>
    </location>
</feature>
<feature type="transmembrane region" description="Helical" evidence="2">
    <location>
        <begin position="162"/>
        <end position="182"/>
    </location>
</feature>
<gene>
    <name evidence="3" type="ORF">PLOB_00002673</name>
</gene>
<protein>
    <submittedName>
        <fullName evidence="3">Uncharacterized protein</fullName>
    </submittedName>
</protein>
<dbReference type="EMBL" id="CALNXK010000011">
    <property type="protein sequence ID" value="CAH3043823.1"/>
    <property type="molecule type" value="Genomic_DNA"/>
</dbReference>
<name>A0ABN8N8D9_9CNID</name>
<evidence type="ECO:0000256" key="1">
    <source>
        <dbReference type="SAM" id="MobiDB-lite"/>
    </source>
</evidence>